<evidence type="ECO:0000256" key="2">
    <source>
        <dbReference type="SAM" id="Phobius"/>
    </source>
</evidence>
<protein>
    <submittedName>
        <fullName evidence="4">DUF58 domain-containing protein</fullName>
    </submittedName>
</protein>
<keyword evidence="5" id="KW-1185">Reference proteome</keyword>
<accession>A0A5J6L2B9</accession>
<dbReference type="InterPro" id="IPR002881">
    <property type="entry name" value="DUF58"/>
</dbReference>
<evidence type="ECO:0000313" key="5">
    <source>
        <dbReference type="Proteomes" id="UP000325516"/>
    </source>
</evidence>
<evidence type="ECO:0000313" key="4">
    <source>
        <dbReference type="EMBL" id="QEW02496.1"/>
    </source>
</evidence>
<keyword evidence="2" id="KW-0472">Membrane</keyword>
<dbReference type="Pfam" id="PF01882">
    <property type="entry name" value="DUF58"/>
    <property type="match status" value="1"/>
</dbReference>
<feature type="transmembrane region" description="Helical" evidence="2">
    <location>
        <begin position="7"/>
        <end position="26"/>
    </location>
</feature>
<evidence type="ECO:0000256" key="1">
    <source>
        <dbReference type="SAM" id="MobiDB-lite"/>
    </source>
</evidence>
<proteinExistence type="predicted"/>
<dbReference type="PANTHER" id="PTHR33608">
    <property type="entry name" value="BLL2464 PROTEIN"/>
    <property type="match status" value="1"/>
</dbReference>
<sequence length="455" mass="47949">MFVTGRFPLLVALGVVPVVLLSAAGVPAWAVVGAWMLLCLAVAGADVALAADPRALSIQRRLPARSLLGEPAESELIVGNGATRAMRALVRDGWQPTAGAGPARLRLDVPAGERRILRQRLVPARRGELRSSFVAVRSGGPLGFAGRQAVLEAPGRLRVLPPFRARRHLPSRLARLRELDGNTSVQVRGQGTEFDSLREYVRGDDVRSIDWRATARAGTTMLRTWRPERDRHIVIVVDTGRTSAVRVGDGTRLDAGMETALLLAALAARAGDHVHVLMFDRVVRARVSRVDGPALLPTLVDAMAPVEPQLLDTDWDAAFAQVRALAGHPSLVVLVTAHDDPAAARGFLGSLPALTARTRVLVATASEDTGAGSASTAGDAGSSSPRTARRGQRAAETKTAADVYAAAAAERAAADARRVVAAVERAGGEAVTASADDLPPRVADRYLALKAAGRL</sequence>
<keyword evidence="2" id="KW-0812">Transmembrane</keyword>
<feature type="region of interest" description="Disordered" evidence="1">
    <location>
        <begin position="367"/>
        <end position="396"/>
    </location>
</feature>
<feature type="domain" description="DUF58" evidence="3">
    <location>
        <begin position="197"/>
        <end position="361"/>
    </location>
</feature>
<dbReference type="PANTHER" id="PTHR33608:SF3">
    <property type="entry name" value="SLR2013 PROTEIN"/>
    <property type="match status" value="1"/>
</dbReference>
<organism evidence="4 5">
    <name type="scientific">Microbacterium lushaniae</name>
    <dbReference type="NCBI Taxonomy" id="2614639"/>
    <lineage>
        <taxon>Bacteria</taxon>
        <taxon>Bacillati</taxon>
        <taxon>Actinomycetota</taxon>
        <taxon>Actinomycetes</taxon>
        <taxon>Micrococcales</taxon>
        <taxon>Microbacteriaceae</taxon>
        <taxon>Microbacterium</taxon>
    </lineage>
</organism>
<dbReference type="KEGG" id="mlz:F6J85_04850"/>
<reference evidence="5" key="1">
    <citation type="submission" date="2019-09" db="EMBL/GenBank/DDBJ databases">
        <title>Mumia zhuanghuii sp. nov. isolated from the intestinal contents of plateau pika (Ochotona curzoniae) in the Qinghai-Tibet plateau of China.</title>
        <authorList>
            <person name="Tian Z."/>
        </authorList>
    </citation>
    <scope>NUCLEOTIDE SEQUENCE [LARGE SCALE GENOMIC DNA]</scope>
    <source>
        <strain evidence="5">L-031</strain>
    </source>
</reference>
<dbReference type="EMBL" id="CP044232">
    <property type="protein sequence ID" value="QEW02496.1"/>
    <property type="molecule type" value="Genomic_DNA"/>
</dbReference>
<dbReference type="Proteomes" id="UP000325516">
    <property type="component" value="Chromosome"/>
</dbReference>
<name>A0A5J6L2B9_9MICO</name>
<dbReference type="RefSeq" id="WP_150924069.1">
    <property type="nucleotide sequence ID" value="NZ_CP044232.1"/>
</dbReference>
<dbReference type="AlphaFoldDB" id="A0A5J6L2B9"/>
<feature type="compositionally biased region" description="Low complexity" evidence="1">
    <location>
        <begin position="367"/>
        <end position="384"/>
    </location>
</feature>
<keyword evidence="2" id="KW-1133">Transmembrane helix</keyword>
<evidence type="ECO:0000259" key="3">
    <source>
        <dbReference type="Pfam" id="PF01882"/>
    </source>
</evidence>
<gene>
    <name evidence="4" type="ORF">F6J85_04850</name>
</gene>